<protein>
    <recommendedName>
        <fullName evidence="3">Peptide deformylase</fullName>
        <shortName evidence="3">PDF</shortName>
        <ecNumber evidence="3">3.5.1.88</ecNumber>
    </recommendedName>
    <alternativeName>
        <fullName evidence="3">Polypeptide deformylase</fullName>
    </alternativeName>
</protein>
<comment type="caution">
    <text evidence="4">The sequence shown here is derived from an EMBL/GenBank/DDBJ whole genome shotgun (WGS) entry which is preliminary data.</text>
</comment>
<keyword evidence="3" id="KW-0479">Metal-binding</keyword>
<keyword evidence="3" id="KW-0648">Protein biosynthesis</keyword>
<comment type="cofactor">
    <cofactor evidence="3">
        <name>Fe(2+)</name>
        <dbReference type="ChEBI" id="CHEBI:29033"/>
    </cofactor>
    <text evidence="3">Binds 1 Fe(2+) ion.</text>
</comment>
<dbReference type="RefSeq" id="WP_093988053.1">
    <property type="nucleotide sequence ID" value="NZ_FYDD01000003.1"/>
</dbReference>
<dbReference type="EMBL" id="JACRTL010000001">
    <property type="protein sequence ID" value="MBC8609571.1"/>
    <property type="molecule type" value="Genomic_DNA"/>
</dbReference>
<dbReference type="Pfam" id="PF01327">
    <property type="entry name" value="Pep_deformylase"/>
    <property type="match status" value="1"/>
</dbReference>
<dbReference type="InterPro" id="IPR023635">
    <property type="entry name" value="Peptide_deformylase"/>
</dbReference>
<name>A0A8J6PBZ2_9FIRM</name>
<feature type="binding site" evidence="3">
    <location>
        <position position="130"/>
    </location>
    <ligand>
        <name>Fe cation</name>
        <dbReference type="ChEBI" id="CHEBI:24875"/>
    </ligand>
</feature>
<comment type="function">
    <text evidence="3">Removes the formyl group from the N-terminal Met of newly synthesized proteins. Requires at least a dipeptide for an efficient rate of reaction. N-terminal L-methionine is a prerequisite for activity but the enzyme has broad specificity at other positions.</text>
</comment>
<dbReference type="HAMAP" id="MF_00163">
    <property type="entry name" value="Pep_deformylase"/>
    <property type="match status" value="1"/>
</dbReference>
<dbReference type="AlphaFoldDB" id="A0A8J6PBZ2"/>
<dbReference type="GO" id="GO:0042586">
    <property type="term" value="F:peptide deformylase activity"/>
    <property type="evidence" value="ECO:0007669"/>
    <property type="project" value="UniProtKB-UniRule"/>
</dbReference>
<dbReference type="SUPFAM" id="SSF56420">
    <property type="entry name" value="Peptide deformylase"/>
    <property type="match status" value="1"/>
</dbReference>
<feature type="binding site" evidence="3">
    <location>
        <position position="134"/>
    </location>
    <ligand>
        <name>Fe cation</name>
        <dbReference type="ChEBI" id="CHEBI:24875"/>
    </ligand>
</feature>
<comment type="similarity">
    <text evidence="1 3">Belongs to the polypeptide deformylase family.</text>
</comment>
<dbReference type="CDD" id="cd00487">
    <property type="entry name" value="Pep_deformylase"/>
    <property type="match status" value="1"/>
</dbReference>
<keyword evidence="5" id="KW-1185">Reference proteome</keyword>
<dbReference type="PIRSF" id="PIRSF004749">
    <property type="entry name" value="Pep_def"/>
    <property type="match status" value="1"/>
</dbReference>
<dbReference type="EC" id="3.5.1.88" evidence="3"/>
<evidence type="ECO:0000313" key="5">
    <source>
        <dbReference type="Proteomes" id="UP000632659"/>
    </source>
</evidence>
<sequence length="154" mass="17251">MALRTIYLEDDEVLRKVSKPVTEFNQKLWDLLDDMAQTMYHAEGVGLAAVQVGILRQAVVIDVGEGLIELVNPKIVSEKGEQTDLEGCLSCPRQYGRVTRPAKVKVVAQDRNGKEFTIKGEELLARALCHEIDHLSGKIFKDIATEMVEVKEEE</sequence>
<dbReference type="Proteomes" id="UP000632659">
    <property type="component" value="Unassembled WGS sequence"/>
</dbReference>
<dbReference type="Gene3D" id="3.90.45.10">
    <property type="entry name" value="Peptide deformylase"/>
    <property type="match status" value="1"/>
</dbReference>
<dbReference type="OrthoDB" id="9784988at2"/>
<keyword evidence="3 4" id="KW-0378">Hydrolase</keyword>
<gene>
    <name evidence="3 4" type="primary">def</name>
    <name evidence="4" type="ORF">H8702_00360</name>
</gene>
<dbReference type="PRINTS" id="PR01576">
    <property type="entry name" value="PDEFORMYLASE"/>
</dbReference>
<reference evidence="4" key="1">
    <citation type="submission" date="2020-08" db="EMBL/GenBank/DDBJ databases">
        <title>Genome public.</title>
        <authorList>
            <person name="Liu C."/>
            <person name="Sun Q."/>
        </authorList>
    </citation>
    <scope>NUCLEOTIDE SEQUENCE</scope>
    <source>
        <strain evidence="4">NSJ-15</strain>
    </source>
</reference>
<dbReference type="PANTHER" id="PTHR10458:SF22">
    <property type="entry name" value="PEPTIDE DEFORMYLASE"/>
    <property type="match status" value="1"/>
</dbReference>
<dbReference type="PANTHER" id="PTHR10458">
    <property type="entry name" value="PEPTIDE DEFORMYLASE"/>
    <property type="match status" value="1"/>
</dbReference>
<organism evidence="4 5">
    <name type="scientific">Massiliimalia timonensis</name>
    <dbReference type="NCBI Taxonomy" id="1987501"/>
    <lineage>
        <taxon>Bacteria</taxon>
        <taxon>Bacillati</taxon>
        <taxon>Bacillota</taxon>
        <taxon>Clostridia</taxon>
        <taxon>Eubacteriales</taxon>
        <taxon>Oscillospiraceae</taxon>
        <taxon>Massiliimalia</taxon>
    </lineage>
</organism>
<evidence type="ECO:0000256" key="3">
    <source>
        <dbReference type="HAMAP-Rule" id="MF_00163"/>
    </source>
</evidence>
<feature type="binding site" evidence="3">
    <location>
        <position position="88"/>
    </location>
    <ligand>
        <name>Fe cation</name>
        <dbReference type="ChEBI" id="CHEBI:24875"/>
    </ligand>
</feature>
<evidence type="ECO:0000256" key="1">
    <source>
        <dbReference type="ARBA" id="ARBA00010759"/>
    </source>
</evidence>
<dbReference type="NCBIfam" id="NF001159">
    <property type="entry name" value="PRK00150.1-3"/>
    <property type="match status" value="1"/>
</dbReference>
<dbReference type="InterPro" id="IPR036821">
    <property type="entry name" value="Peptide_deformylase_sf"/>
</dbReference>
<dbReference type="GO" id="GO:0006412">
    <property type="term" value="P:translation"/>
    <property type="evidence" value="ECO:0007669"/>
    <property type="project" value="UniProtKB-UniRule"/>
</dbReference>
<feature type="active site" evidence="3">
    <location>
        <position position="131"/>
    </location>
</feature>
<accession>A0A8J6PBZ2</accession>
<keyword evidence="2 3" id="KW-0408">Iron</keyword>
<dbReference type="GO" id="GO:0046872">
    <property type="term" value="F:metal ion binding"/>
    <property type="evidence" value="ECO:0007669"/>
    <property type="project" value="UniProtKB-KW"/>
</dbReference>
<proteinExistence type="inferred from homology"/>
<evidence type="ECO:0000256" key="2">
    <source>
        <dbReference type="ARBA" id="ARBA00023004"/>
    </source>
</evidence>
<evidence type="ECO:0000313" key="4">
    <source>
        <dbReference type="EMBL" id="MBC8609571.1"/>
    </source>
</evidence>
<dbReference type="NCBIfam" id="TIGR00079">
    <property type="entry name" value="pept_deformyl"/>
    <property type="match status" value="1"/>
</dbReference>
<comment type="catalytic activity">
    <reaction evidence="3">
        <text>N-terminal N-formyl-L-methionyl-[peptide] + H2O = N-terminal L-methionyl-[peptide] + formate</text>
        <dbReference type="Rhea" id="RHEA:24420"/>
        <dbReference type="Rhea" id="RHEA-COMP:10639"/>
        <dbReference type="Rhea" id="RHEA-COMP:10640"/>
        <dbReference type="ChEBI" id="CHEBI:15377"/>
        <dbReference type="ChEBI" id="CHEBI:15740"/>
        <dbReference type="ChEBI" id="CHEBI:49298"/>
        <dbReference type="ChEBI" id="CHEBI:64731"/>
        <dbReference type="EC" id="3.5.1.88"/>
    </reaction>
</comment>